<feature type="repeat" description="WD" evidence="18">
    <location>
        <begin position="160"/>
        <end position="192"/>
    </location>
</feature>
<feature type="transmembrane region" description="Helical" evidence="21">
    <location>
        <begin position="559"/>
        <end position="584"/>
    </location>
</feature>
<evidence type="ECO:0000256" key="2">
    <source>
        <dbReference type="ARBA" id="ARBA00004141"/>
    </source>
</evidence>
<dbReference type="SUPFAM" id="SSF81333">
    <property type="entry name" value="F1F0 ATP synthase subunit C"/>
    <property type="match status" value="1"/>
</dbReference>
<evidence type="ECO:0000313" key="23">
    <source>
        <dbReference type="EMBL" id="CAZ81210.1"/>
    </source>
</evidence>
<evidence type="ECO:0000256" key="5">
    <source>
        <dbReference type="ARBA" id="ARBA00022574"/>
    </source>
</evidence>
<feature type="repeat" description="WD" evidence="18">
    <location>
        <begin position="201"/>
        <end position="242"/>
    </location>
</feature>
<evidence type="ECO:0000256" key="12">
    <source>
        <dbReference type="ARBA" id="ARBA00023136"/>
    </source>
</evidence>
<protein>
    <recommendedName>
        <fullName evidence="15 19">Polyadenylation factor subunit 2</fullName>
    </recommendedName>
</protein>
<evidence type="ECO:0000256" key="8">
    <source>
        <dbReference type="ARBA" id="ARBA00022737"/>
    </source>
</evidence>
<dbReference type="SUPFAM" id="SSF50978">
    <property type="entry name" value="WD40 repeat-like"/>
    <property type="match status" value="1"/>
</dbReference>
<feature type="repeat" description="WD" evidence="18">
    <location>
        <begin position="243"/>
        <end position="284"/>
    </location>
</feature>
<dbReference type="FunCoup" id="D5G9L7">
    <property type="interactions" value="220"/>
</dbReference>
<dbReference type="InterPro" id="IPR045245">
    <property type="entry name" value="Pfs2-like"/>
</dbReference>
<dbReference type="Gene3D" id="1.20.120.610">
    <property type="entry name" value="lithium bound rotor ring of v- atpase"/>
    <property type="match status" value="1"/>
</dbReference>
<dbReference type="PROSITE" id="PS50082">
    <property type="entry name" value="WD_REPEATS_2"/>
    <property type="match status" value="6"/>
</dbReference>
<accession>D5G9L7</accession>
<feature type="domain" description="V-ATPase proteolipid subunit C-like" evidence="22">
    <location>
        <begin position="521"/>
        <end position="584"/>
    </location>
</feature>
<evidence type="ECO:0000256" key="7">
    <source>
        <dbReference type="ARBA" id="ARBA00022692"/>
    </source>
</evidence>
<feature type="transmembrane region" description="Helical" evidence="21">
    <location>
        <begin position="514"/>
        <end position="539"/>
    </location>
</feature>
<reference evidence="23 24" key="1">
    <citation type="journal article" date="2010" name="Nature">
        <title>Perigord black truffle genome uncovers evolutionary origins and mechanisms of symbiosis.</title>
        <authorList>
            <person name="Martin F."/>
            <person name="Kohler A."/>
            <person name="Murat C."/>
            <person name="Balestrini R."/>
            <person name="Coutinho P.M."/>
            <person name="Jaillon O."/>
            <person name="Montanini B."/>
            <person name="Morin E."/>
            <person name="Noel B."/>
            <person name="Percudani R."/>
            <person name="Porcel B."/>
            <person name="Rubini A."/>
            <person name="Amicucci A."/>
            <person name="Amselem J."/>
            <person name="Anthouard V."/>
            <person name="Arcioni S."/>
            <person name="Artiguenave F."/>
            <person name="Aury J.M."/>
            <person name="Ballario P."/>
            <person name="Bolchi A."/>
            <person name="Brenna A."/>
            <person name="Brun A."/>
            <person name="Buee M."/>
            <person name="Cantarel B."/>
            <person name="Chevalier G."/>
            <person name="Couloux A."/>
            <person name="Da Silva C."/>
            <person name="Denoeud F."/>
            <person name="Duplessis S."/>
            <person name="Ghignone S."/>
            <person name="Hilselberger B."/>
            <person name="Iotti M."/>
            <person name="Marcais B."/>
            <person name="Mello A."/>
            <person name="Miranda M."/>
            <person name="Pacioni G."/>
            <person name="Quesneville H."/>
            <person name="Riccioni C."/>
            <person name="Ruotolo R."/>
            <person name="Splivallo R."/>
            <person name="Stocchi V."/>
            <person name="Tisserant E."/>
            <person name="Viscomi A.R."/>
            <person name="Zambonelli A."/>
            <person name="Zampieri E."/>
            <person name="Henrissat B."/>
            <person name="Lebrun M.H."/>
            <person name="Paolocci F."/>
            <person name="Bonfante P."/>
            <person name="Ottonello S."/>
            <person name="Wincker P."/>
        </authorList>
    </citation>
    <scope>NUCLEOTIDE SEQUENCE [LARGE SCALE GENOMIC DNA]</scope>
    <source>
        <strain evidence="23 24">Mel28</strain>
    </source>
</reference>
<evidence type="ECO:0000256" key="17">
    <source>
        <dbReference type="ARBA" id="ARBA00046480"/>
    </source>
</evidence>
<dbReference type="CDD" id="cd00200">
    <property type="entry name" value="WD40"/>
    <property type="match status" value="1"/>
</dbReference>
<keyword evidence="10 21" id="KW-1133">Transmembrane helix</keyword>
<comment type="function">
    <text evidence="14">Required for 3'-end cleavage and polyadenylation of pre-mRNAs. Also involved in chromosome segregation where it has a role in chromosome attachment to the mitotic spindle.</text>
</comment>
<dbReference type="PANTHER" id="PTHR22836">
    <property type="entry name" value="WD40 REPEAT PROTEIN"/>
    <property type="match status" value="1"/>
</dbReference>
<dbReference type="RefSeq" id="XP_002837019.1">
    <property type="nucleotide sequence ID" value="XM_002836973.1"/>
</dbReference>
<comment type="subcellular location">
    <subcellularLocation>
        <location evidence="2">Membrane</location>
        <topology evidence="2">Multi-pass membrane protein</topology>
    </subcellularLocation>
    <subcellularLocation>
        <location evidence="1 19">Nucleus</location>
    </subcellularLocation>
</comment>
<dbReference type="AlphaFoldDB" id="D5G9L7"/>
<dbReference type="GO" id="GO:0005774">
    <property type="term" value="C:vacuolar membrane"/>
    <property type="evidence" value="ECO:0007669"/>
    <property type="project" value="UniProtKB-ARBA"/>
</dbReference>
<evidence type="ECO:0000256" key="18">
    <source>
        <dbReference type="PROSITE-ProRule" id="PRU00221"/>
    </source>
</evidence>
<dbReference type="PANTHER" id="PTHR22836:SF0">
    <property type="entry name" value="PRE-MRNA 3' END PROCESSING PROTEIN WDR33"/>
    <property type="match status" value="1"/>
</dbReference>
<dbReference type="Pfam" id="PF00400">
    <property type="entry name" value="WD40"/>
    <property type="match status" value="6"/>
</dbReference>
<dbReference type="STRING" id="656061.D5G9L7"/>
<dbReference type="EMBL" id="FN430062">
    <property type="protein sequence ID" value="CAZ81210.1"/>
    <property type="molecule type" value="Genomic_DNA"/>
</dbReference>
<evidence type="ECO:0000256" key="19">
    <source>
        <dbReference type="RuleBase" id="RU369034"/>
    </source>
</evidence>
<evidence type="ECO:0000256" key="14">
    <source>
        <dbReference type="ARBA" id="ARBA00025498"/>
    </source>
</evidence>
<dbReference type="GO" id="GO:0007059">
    <property type="term" value="P:chromosome segregation"/>
    <property type="evidence" value="ECO:0007669"/>
    <property type="project" value="UniProtKB-KW"/>
</dbReference>
<feature type="domain" description="V-ATPase proteolipid subunit C-like" evidence="22">
    <location>
        <begin position="443"/>
        <end position="501"/>
    </location>
</feature>
<evidence type="ECO:0000256" key="11">
    <source>
        <dbReference type="ARBA" id="ARBA00023065"/>
    </source>
</evidence>
<dbReference type="InterPro" id="IPR000245">
    <property type="entry name" value="ATPase_proteolipid_csu"/>
</dbReference>
<keyword evidence="6 19" id="KW-0507">mRNA processing</keyword>
<name>D5G9L7_TUBMM</name>
<dbReference type="KEGG" id="tml:GSTUM_00003375001"/>
<feature type="region of interest" description="Disordered" evidence="20">
    <location>
        <begin position="1"/>
        <end position="59"/>
    </location>
</feature>
<evidence type="ECO:0000256" key="13">
    <source>
        <dbReference type="ARBA" id="ARBA00023242"/>
    </source>
</evidence>
<evidence type="ECO:0000256" key="4">
    <source>
        <dbReference type="ARBA" id="ARBA00022448"/>
    </source>
</evidence>
<dbReference type="HOGENOM" id="CLU_462460_0_0_1"/>
<dbReference type="GO" id="GO:0180010">
    <property type="term" value="P:co-transcriptional mRNA 3'-end processing, cleavage and polyadenylation pathway"/>
    <property type="evidence" value="ECO:0007669"/>
    <property type="project" value="EnsemblFungi"/>
</dbReference>
<dbReference type="Gene3D" id="2.130.10.10">
    <property type="entry name" value="YVTN repeat-like/Quinoprotein amine dehydrogenase"/>
    <property type="match status" value="3"/>
</dbReference>
<dbReference type="SMART" id="SM00320">
    <property type="entry name" value="WD40"/>
    <property type="match status" value="7"/>
</dbReference>
<keyword evidence="12 21" id="KW-0472">Membrane</keyword>
<dbReference type="InterPro" id="IPR035921">
    <property type="entry name" value="F/V-ATP_Csub_sf"/>
</dbReference>
<feature type="transmembrane region" description="Helical" evidence="21">
    <location>
        <begin position="477"/>
        <end position="502"/>
    </location>
</feature>
<feature type="compositionally biased region" description="Basic and acidic residues" evidence="20">
    <location>
        <begin position="1"/>
        <end position="11"/>
    </location>
</feature>
<keyword evidence="7 21" id="KW-0812">Transmembrane</keyword>
<feature type="compositionally biased region" description="Gly residues" evidence="20">
    <location>
        <begin position="21"/>
        <end position="31"/>
    </location>
</feature>
<evidence type="ECO:0000256" key="20">
    <source>
        <dbReference type="SAM" id="MobiDB-lite"/>
    </source>
</evidence>
<evidence type="ECO:0000256" key="1">
    <source>
        <dbReference type="ARBA" id="ARBA00004123"/>
    </source>
</evidence>
<dbReference type="CDD" id="cd18175">
    <property type="entry name" value="ATP-synt_Vo_c_ATP6C_rpt1"/>
    <property type="match status" value="1"/>
</dbReference>
<dbReference type="GO" id="GO:0005847">
    <property type="term" value="C:mRNA cleavage and polyadenylation specificity factor complex"/>
    <property type="evidence" value="ECO:0007669"/>
    <property type="project" value="EnsemblFungi"/>
</dbReference>
<dbReference type="GeneID" id="9185347"/>
<feature type="repeat" description="WD" evidence="18">
    <location>
        <begin position="285"/>
        <end position="320"/>
    </location>
</feature>
<dbReference type="GO" id="GO:0000785">
    <property type="term" value="C:chromatin"/>
    <property type="evidence" value="ECO:0007669"/>
    <property type="project" value="EnsemblFungi"/>
</dbReference>
<evidence type="ECO:0000256" key="3">
    <source>
        <dbReference type="ARBA" id="ARBA00007296"/>
    </source>
</evidence>
<dbReference type="InterPro" id="IPR002379">
    <property type="entry name" value="ATPase_proteolipid_c-like_dom"/>
</dbReference>
<gene>
    <name evidence="23" type="ORF">GSTUM_00003375001</name>
</gene>
<dbReference type="InterPro" id="IPR015943">
    <property type="entry name" value="WD40/YVTN_repeat-like_dom_sf"/>
</dbReference>
<evidence type="ECO:0000256" key="10">
    <source>
        <dbReference type="ARBA" id="ARBA00022989"/>
    </source>
</evidence>
<dbReference type="Proteomes" id="UP000006911">
    <property type="component" value="Unassembled WGS sequence"/>
</dbReference>
<keyword evidence="24" id="KW-1185">Reference proteome</keyword>
<dbReference type="NCBIfam" id="TIGR01100">
    <property type="entry name" value="V_ATP_synt_C"/>
    <property type="match status" value="1"/>
</dbReference>
<dbReference type="InterPro" id="IPR001680">
    <property type="entry name" value="WD40_rpt"/>
</dbReference>
<dbReference type="InterPro" id="IPR036322">
    <property type="entry name" value="WD40_repeat_dom_sf"/>
</dbReference>
<dbReference type="InterPro" id="IPR020472">
    <property type="entry name" value="WD40_PAC1"/>
</dbReference>
<sequence>MARYEDRDRDGGTYNHDPSAGSGGGGGGGGGYDKRGGGGGGGERDGPYNRGRPLHRRPVTDYGASVGKWMMKRRMNWRGQSIDFLRPAPGFIVDLLPPAAYLENPASSLPTKHIHASLNKIKHPINVVKWTPEGRRLLTGSSSGEFTLWNGMGFNFETIMQAHDCAIRVCQYSHSGDWLLSGDQDGTVKYWQPNFNNVKVLDAHKEPIRDLSFSPTDAKFVTASDDGTLKIWNFNEGVEERALTGHGWDVKSVDWHPTKGLIVSGSKDHLVKLWDPRTSRCLTTLHGHKNTISKSLFQPTRGDLLATCARDQTCRIFDLRAMKDFCVLRGHEKDISTLAWHPIHPALISTGGSDGALNHYLLDESPQGVNASHTSSTIIHPAASIPFAHEYAIWSMEYHPLGHILCSGSNDRITRFWTRPRPAMMSEINEMNPIYAPFFGMAGVASAMIFSSMGAAYGTAKAGIAISGIGTFKSELIMKSLISVIMSGIIAVYGLVIAVLIAGDLGRKESSYSLFSGIVHLAAGLSVGLTGLAAGYAIGLVGNAPVPDLGSPQLSARDVFVGKVFILIFGEVVGLYGLMVGLILNIKIWR</sequence>
<keyword evidence="11" id="KW-0406">Ion transport</keyword>
<feature type="transmembrane region" description="Helical" evidence="21">
    <location>
        <begin position="434"/>
        <end position="457"/>
    </location>
</feature>
<comment type="subunit">
    <text evidence="17">V-ATPase is a heteromultimeric enzyme composed of a peripheral catalytic V1 complex (components A to H) attached to an integral membrane V0 proton pore complex (components: a, c, c', c'', d, e, f and VOA1). The decameric c-ring forms the proton-conducting pore, and is composed of eight proteolipid subunits c, one subunit c' and one subunit c''.</text>
</comment>
<keyword evidence="8" id="KW-0677">Repeat</keyword>
<evidence type="ECO:0000256" key="15">
    <source>
        <dbReference type="ARBA" id="ARBA00026154"/>
    </source>
</evidence>
<keyword evidence="5 18" id="KW-0853">WD repeat</keyword>
<proteinExistence type="inferred from homology"/>
<dbReference type="FunFam" id="2.130.10.10:FF:002008">
    <property type="entry name" value="Polyadenylation factor subunit 2"/>
    <property type="match status" value="1"/>
</dbReference>
<evidence type="ECO:0000259" key="22">
    <source>
        <dbReference type="Pfam" id="PF00137"/>
    </source>
</evidence>
<dbReference type="PRINTS" id="PR00320">
    <property type="entry name" value="GPROTEINBRPT"/>
</dbReference>
<feature type="repeat" description="WD" evidence="18">
    <location>
        <begin position="386"/>
        <end position="417"/>
    </location>
</feature>
<dbReference type="GO" id="GO:0046961">
    <property type="term" value="F:proton-transporting ATPase activity, rotational mechanism"/>
    <property type="evidence" value="ECO:0007669"/>
    <property type="project" value="InterPro"/>
</dbReference>
<dbReference type="OMA" id="NNINAVM"/>
<organism evidence="23 24">
    <name type="scientific">Tuber melanosporum (strain Mel28)</name>
    <name type="common">Perigord black truffle</name>
    <dbReference type="NCBI Taxonomy" id="656061"/>
    <lineage>
        <taxon>Eukaryota</taxon>
        <taxon>Fungi</taxon>
        <taxon>Dikarya</taxon>
        <taxon>Ascomycota</taxon>
        <taxon>Pezizomycotina</taxon>
        <taxon>Pezizomycetes</taxon>
        <taxon>Pezizales</taxon>
        <taxon>Tuberaceae</taxon>
        <taxon>Tuber</taxon>
    </lineage>
</organism>
<dbReference type="eggNOG" id="KOG0284">
    <property type="taxonomic scope" value="Eukaryota"/>
</dbReference>
<dbReference type="GO" id="GO:0033179">
    <property type="term" value="C:proton-transporting V-type ATPase, V0 domain"/>
    <property type="evidence" value="ECO:0007669"/>
    <property type="project" value="InterPro"/>
</dbReference>
<evidence type="ECO:0000256" key="9">
    <source>
        <dbReference type="ARBA" id="ARBA00022829"/>
    </source>
</evidence>
<feature type="repeat" description="WD" evidence="18">
    <location>
        <begin position="118"/>
        <end position="150"/>
    </location>
</feature>
<keyword evidence="4" id="KW-0813">Transport</keyword>
<evidence type="ECO:0000256" key="16">
    <source>
        <dbReference type="ARBA" id="ARBA00045519"/>
    </source>
</evidence>
<evidence type="ECO:0000256" key="21">
    <source>
        <dbReference type="SAM" id="Phobius"/>
    </source>
</evidence>
<keyword evidence="13 19" id="KW-0539">Nucleus</keyword>
<dbReference type="FunFam" id="2.130.10.10:FF:001039">
    <property type="entry name" value="Polyadenylation factor subunit 2"/>
    <property type="match status" value="1"/>
</dbReference>
<feature type="compositionally biased region" description="Basic and acidic residues" evidence="20">
    <location>
        <begin position="32"/>
        <end position="47"/>
    </location>
</feature>
<comment type="similarity">
    <text evidence="3">Belongs to the V-ATPase proteolipid subunit family.</text>
</comment>
<keyword evidence="9" id="KW-0159">Chromosome partition</keyword>
<dbReference type="InterPro" id="IPR011555">
    <property type="entry name" value="ATPase_proteolipid_su_C_euk"/>
</dbReference>
<dbReference type="PRINTS" id="PR00122">
    <property type="entry name" value="VACATPASE"/>
</dbReference>
<dbReference type="eggNOG" id="KOG0232">
    <property type="taxonomic scope" value="Eukaryota"/>
</dbReference>
<evidence type="ECO:0000256" key="6">
    <source>
        <dbReference type="ARBA" id="ARBA00022664"/>
    </source>
</evidence>
<dbReference type="PROSITE" id="PS50294">
    <property type="entry name" value="WD_REPEATS_REGION"/>
    <property type="match status" value="3"/>
</dbReference>
<dbReference type="CDD" id="cd18176">
    <property type="entry name" value="ATP-synt_Vo_c_ATP6C_rpt2"/>
    <property type="match status" value="1"/>
</dbReference>
<evidence type="ECO:0000313" key="24">
    <source>
        <dbReference type="Proteomes" id="UP000006911"/>
    </source>
</evidence>
<dbReference type="Pfam" id="PF00137">
    <property type="entry name" value="ATP-synt_C"/>
    <property type="match status" value="2"/>
</dbReference>
<comment type="function">
    <text evidence="16">Proton-conducting pore forming subunit of the V0 complex of vacuolar(H+)-ATPase (V-ATPase), a multisubunit enzyme composed of a peripheral complex (V1) that hydrolyzes ATP and a membrane integral complex (V0) that translocates protons. V-ATPase is responsible for acidifying and maintaining the pH of intracellular compartments.</text>
</comment>
<dbReference type="InParanoid" id="D5G9L7"/>